<proteinExistence type="inferred from homology"/>
<dbReference type="CDD" id="cd04647">
    <property type="entry name" value="LbH_MAT_like"/>
    <property type="match status" value="1"/>
</dbReference>
<dbReference type="OrthoDB" id="9800846at2"/>
<dbReference type="InterPro" id="IPR001451">
    <property type="entry name" value="Hexapep"/>
</dbReference>
<evidence type="ECO:0008006" key="6">
    <source>
        <dbReference type="Google" id="ProtNLM"/>
    </source>
</evidence>
<dbReference type="InterPro" id="IPR051159">
    <property type="entry name" value="Hexapeptide_acetyltransf"/>
</dbReference>
<dbReference type="Pfam" id="PF00132">
    <property type="entry name" value="Hexapep"/>
    <property type="match status" value="1"/>
</dbReference>
<comment type="similarity">
    <text evidence="1">Belongs to the transferase hexapeptide repeat family.</text>
</comment>
<dbReference type="RefSeq" id="WP_083628924.1">
    <property type="nucleotide sequence ID" value="NZ_MJMJ01000044.1"/>
</dbReference>
<evidence type="ECO:0000313" key="4">
    <source>
        <dbReference type="EMBL" id="OLQ86142.1"/>
    </source>
</evidence>
<evidence type="ECO:0000256" key="2">
    <source>
        <dbReference type="ARBA" id="ARBA00022679"/>
    </source>
</evidence>
<keyword evidence="3" id="KW-1133">Transmembrane helix</keyword>
<dbReference type="EMBL" id="MJMJ01000044">
    <property type="protein sequence ID" value="OLQ86142.1"/>
    <property type="molecule type" value="Genomic_DNA"/>
</dbReference>
<dbReference type="STRING" id="1381081.BIY22_12900"/>
<name>A0A1Q9HAJ1_9VIBR</name>
<dbReference type="Gene3D" id="2.160.10.10">
    <property type="entry name" value="Hexapeptide repeat proteins"/>
    <property type="match status" value="1"/>
</dbReference>
<dbReference type="PANTHER" id="PTHR23416">
    <property type="entry name" value="SIALIC ACID SYNTHASE-RELATED"/>
    <property type="match status" value="1"/>
</dbReference>
<dbReference type="Proteomes" id="UP000186313">
    <property type="component" value="Unassembled WGS sequence"/>
</dbReference>
<evidence type="ECO:0000256" key="1">
    <source>
        <dbReference type="ARBA" id="ARBA00007274"/>
    </source>
</evidence>
<reference evidence="4 5" key="1">
    <citation type="submission" date="2016-09" db="EMBL/GenBank/DDBJ databases">
        <title>Genomic Taxonomy of the Vibrionaceae.</title>
        <authorList>
            <person name="Gonzalez-Castillo A."/>
            <person name="Gomez-Gil B."/>
            <person name="Enciso-Ibarra K."/>
        </authorList>
    </citation>
    <scope>NUCLEOTIDE SEQUENCE [LARGE SCALE GENOMIC DNA]</scope>
    <source>
        <strain evidence="4 5">CAIM 703</strain>
    </source>
</reference>
<keyword evidence="3" id="KW-0472">Membrane</keyword>
<gene>
    <name evidence="4" type="ORF">BIY22_12900</name>
</gene>
<sequence>MISFLKKKLFLQTFLFYSYTLNIMFFVLDLLPPFIRFFIFKFGLKSLGTKVLIDYKVFFRYMSKIHIGNNVSINRGCEIFTSANIGAYVILKDHVTLSPNVKIYSAGHDYNKLELPDSAGDIIINEHSWIGANSVILQNVTIGEGSIVSANSVVTKDVPPFSIVAGIPAKVIKKRVINV</sequence>
<accession>A0A1Q9HAJ1</accession>
<keyword evidence="3" id="KW-0812">Transmembrane</keyword>
<keyword evidence="2" id="KW-0808">Transferase</keyword>
<dbReference type="GO" id="GO:0005829">
    <property type="term" value="C:cytosol"/>
    <property type="evidence" value="ECO:0007669"/>
    <property type="project" value="TreeGrafter"/>
</dbReference>
<feature type="transmembrane region" description="Helical" evidence="3">
    <location>
        <begin position="9"/>
        <end position="28"/>
    </location>
</feature>
<organism evidence="4 5">
    <name type="scientific">Vibrio panuliri</name>
    <dbReference type="NCBI Taxonomy" id="1381081"/>
    <lineage>
        <taxon>Bacteria</taxon>
        <taxon>Pseudomonadati</taxon>
        <taxon>Pseudomonadota</taxon>
        <taxon>Gammaproteobacteria</taxon>
        <taxon>Vibrionales</taxon>
        <taxon>Vibrionaceae</taxon>
        <taxon>Vibrio</taxon>
    </lineage>
</organism>
<evidence type="ECO:0000313" key="5">
    <source>
        <dbReference type="Proteomes" id="UP000186313"/>
    </source>
</evidence>
<dbReference type="AlphaFoldDB" id="A0A1Q9HAJ1"/>
<dbReference type="GO" id="GO:0008374">
    <property type="term" value="F:O-acyltransferase activity"/>
    <property type="evidence" value="ECO:0007669"/>
    <property type="project" value="TreeGrafter"/>
</dbReference>
<dbReference type="SUPFAM" id="SSF51161">
    <property type="entry name" value="Trimeric LpxA-like enzymes"/>
    <property type="match status" value="1"/>
</dbReference>
<dbReference type="PANTHER" id="PTHR23416:SF23">
    <property type="entry name" value="ACETYLTRANSFERASE C18B11.09C-RELATED"/>
    <property type="match status" value="1"/>
</dbReference>
<protein>
    <recommendedName>
        <fullName evidence="6">Acetyltransferase</fullName>
    </recommendedName>
</protein>
<dbReference type="InterPro" id="IPR011004">
    <property type="entry name" value="Trimer_LpxA-like_sf"/>
</dbReference>
<comment type="caution">
    <text evidence="4">The sequence shown here is derived from an EMBL/GenBank/DDBJ whole genome shotgun (WGS) entry which is preliminary data.</text>
</comment>
<evidence type="ECO:0000256" key="3">
    <source>
        <dbReference type="SAM" id="Phobius"/>
    </source>
</evidence>